<sequence length="76" mass="8528">MNITLSVDAQLVERARQVAKQQGISLNEMVRNYLQTVAGEVNGDDVVRELELLWESHAGHSGGKRFDRSDAYEGRL</sequence>
<dbReference type="KEGG" id="bbae:FRD01_13165"/>
<keyword evidence="2" id="KW-1185">Reference proteome</keyword>
<evidence type="ECO:0000313" key="1">
    <source>
        <dbReference type="EMBL" id="QED28163.1"/>
    </source>
</evidence>
<dbReference type="RefSeq" id="WP_146960343.1">
    <property type="nucleotide sequence ID" value="NZ_CP042467.1"/>
</dbReference>
<dbReference type="OrthoDB" id="362995at2"/>
<dbReference type="AlphaFoldDB" id="A0A5B8XVP9"/>
<organism evidence="1 2">
    <name type="scientific">Microvenator marinus</name>
    <dbReference type="NCBI Taxonomy" id="2600177"/>
    <lineage>
        <taxon>Bacteria</taxon>
        <taxon>Deltaproteobacteria</taxon>
        <taxon>Bradymonadales</taxon>
        <taxon>Microvenatoraceae</taxon>
        <taxon>Microvenator</taxon>
    </lineage>
</organism>
<reference evidence="1 2" key="1">
    <citation type="submission" date="2019-08" db="EMBL/GenBank/DDBJ databases">
        <authorList>
            <person name="Liang Q."/>
        </authorList>
    </citation>
    <scope>NUCLEOTIDE SEQUENCE [LARGE SCALE GENOMIC DNA]</scope>
    <source>
        <strain evidence="1 2">V1718</strain>
    </source>
</reference>
<dbReference type="EMBL" id="CP042467">
    <property type="protein sequence ID" value="QED28163.1"/>
    <property type="molecule type" value="Genomic_DNA"/>
</dbReference>
<name>A0A5B8XVP9_9DELT</name>
<accession>A0A5B8XVP9</accession>
<dbReference type="InterPro" id="IPR045944">
    <property type="entry name" value="DUF6364"/>
</dbReference>
<gene>
    <name evidence="1" type="ORF">FRD01_13165</name>
</gene>
<evidence type="ECO:0000313" key="2">
    <source>
        <dbReference type="Proteomes" id="UP000321595"/>
    </source>
</evidence>
<proteinExistence type="predicted"/>
<dbReference type="Proteomes" id="UP000321595">
    <property type="component" value="Chromosome"/>
</dbReference>
<dbReference type="Pfam" id="PF19891">
    <property type="entry name" value="DUF6364"/>
    <property type="match status" value="1"/>
</dbReference>
<protein>
    <submittedName>
        <fullName evidence="1">Uncharacterized protein</fullName>
    </submittedName>
</protein>